<evidence type="ECO:0000256" key="2">
    <source>
        <dbReference type="ARBA" id="ARBA00022552"/>
    </source>
</evidence>
<dbReference type="Pfam" id="PF02527">
    <property type="entry name" value="GidB"/>
    <property type="match status" value="1"/>
</dbReference>
<gene>
    <name evidence="6" type="primary">rsmG</name>
    <name evidence="7" type="ORF">SAMN02745245_01159</name>
</gene>
<dbReference type="PIRSF" id="PIRSF003078">
    <property type="entry name" value="GidB"/>
    <property type="match status" value="1"/>
</dbReference>
<evidence type="ECO:0000256" key="3">
    <source>
        <dbReference type="ARBA" id="ARBA00022603"/>
    </source>
</evidence>
<keyword evidence="3 6" id="KW-0489">Methyltransferase</keyword>
<comment type="caution">
    <text evidence="6">Lacks conserved residue(s) required for the propagation of feature annotation.</text>
</comment>
<dbReference type="Proteomes" id="UP000184032">
    <property type="component" value="Unassembled WGS sequence"/>
</dbReference>
<accession>A0A1M5SDU1</accession>
<dbReference type="OrthoDB" id="9808773at2"/>
<comment type="similarity">
    <text evidence="6">Belongs to the methyltransferase superfamily. RNA methyltransferase RsmG family.</text>
</comment>
<keyword evidence="1 6" id="KW-0963">Cytoplasm</keyword>
<dbReference type="HAMAP" id="MF_00074">
    <property type="entry name" value="16SrRNA_methyltr_G"/>
    <property type="match status" value="1"/>
</dbReference>
<feature type="binding site" evidence="6">
    <location>
        <position position="77"/>
    </location>
    <ligand>
        <name>S-adenosyl-L-methionine</name>
        <dbReference type="ChEBI" id="CHEBI:59789"/>
    </ligand>
</feature>
<dbReference type="RefSeq" id="WP_073184620.1">
    <property type="nucleotide sequence ID" value="NZ_FQXI01000007.1"/>
</dbReference>
<evidence type="ECO:0000256" key="5">
    <source>
        <dbReference type="ARBA" id="ARBA00022691"/>
    </source>
</evidence>
<organism evidence="7 8">
    <name type="scientific">Anaerosphaera aminiphila DSM 21120</name>
    <dbReference type="NCBI Taxonomy" id="1120995"/>
    <lineage>
        <taxon>Bacteria</taxon>
        <taxon>Bacillati</taxon>
        <taxon>Bacillota</taxon>
        <taxon>Tissierellia</taxon>
        <taxon>Tissierellales</taxon>
        <taxon>Peptoniphilaceae</taxon>
        <taxon>Anaerosphaera</taxon>
    </lineage>
</organism>
<keyword evidence="4 6" id="KW-0808">Transferase</keyword>
<feature type="binding site" evidence="6">
    <location>
        <position position="142"/>
    </location>
    <ligand>
        <name>S-adenosyl-L-methionine</name>
        <dbReference type="ChEBI" id="CHEBI:59789"/>
    </ligand>
</feature>
<name>A0A1M5SDU1_9FIRM</name>
<dbReference type="AlphaFoldDB" id="A0A1M5SDU1"/>
<dbReference type="GO" id="GO:0070043">
    <property type="term" value="F:rRNA (guanine-N7-)-methyltransferase activity"/>
    <property type="evidence" value="ECO:0007669"/>
    <property type="project" value="UniProtKB-UniRule"/>
</dbReference>
<comment type="function">
    <text evidence="6">Specifically methylates the N7 position of a guanine in 16S rRNA.</text>
</comment>
<protein>
    <recommendedName>
        <fullName evidence="6">Ribosomal RNA small subunit methyltransferase G</fullName>
        <ecNumber evidence="6">2.1.1.-</ecNumber>
    </recommendedName>
    <alternativeName>
        <fullName evidence="6">16S rRNA 7-methylguanosine methyltransferase</fullName>
        <shortName evidence="6">16S rRNA m7G methyltransferase</shortName>
    </alternativeName>
</protein>
<keyword evidence="5 6" id="KW-0949">S-adenosyl-L-methionine</keyword>
<dbReference type="InterPro" id="IPR003682">
    <property type="entry name" value="rRNA_ssu_MeTfrase_G"/>
</dbReference>
<dbReference type="PANTHER" id="PTHR31760:SF0">
    <property type="entry name" value="S-ADENOSYL-L-METHIONINE-DEPENDENT METHYLTRANSFERASES SUPERFAMILY PROTEIN"/>
    <property type="match status" value="1"/>
</dbReference>
<evidence type="ECO:0000256" key="4">
    <source>
        <dbReference type="ARBA" id="ARBA00022679"/>
    </source>
</evidence>
<evidence type="ECO:0000313" key="7">
    <source>
        <dbReference type="EMBL" id="SHH36639.1"/>
    </source>
</evidence>
<sequence length="231" mass="26015">MSLAKKIEDFNLNSESAKELEEYKDILLEWNQKMNLTAITKSDEVDIKHFLDSLSLFKADYLNGSQSVIDIGTGAGFPGIVLKVYNKNLKITLLDSLNKRILFLNEVIDKLNLKNIDTIHGRAEELGRKLEYREAFDVATSRAVANLSTLLEYDLPFVKVGGYLIAMKGPEYEVELEKASKAIEVLGGKLEEVVKIDLPEEITHYLVVIKKIKSTPFKYPRAGGKPKNKPL</sequence>
<dbReference type="STRING" id="1120995.SAMN02745245_01159"/>
<dbReference type="PANTHER" id="PTHR31760">
    <property type="entry name" value="S-ADENOSYL-L-METHIONINE-DEPENDENT METHYLTRANSFERASES SUPERFAMILY PROTEIN"/>
    <property type="match status" value="1"/>
</dbReference>
<feature type="binding site" evidence="6">
    <location>
        <begin position="123"/>
        <end position="124"/>
    </location>
    <ligand>
        <name>S-adenosyl-L-methionine</name>
        <dbReference type="ChEBI" id="CHEBI:59789"/>
    </ligand>
</feature>
<comment type="subcellular location">
    <subcellularLocation>
        <location evidence="6">Cytoplasm</location>
    </subcellularLocation>
</comment>
<evidence type="ECO:0000256" key="6">
    <source>
        <dbReference type="HAMAP-Rule" id="MF_00074"/>
    </source>
</evidence>
<evidence type="ECO:0000256" key="1">
    <source>
        <dbReference type="ARBA" id="ARBA00022490"/>
    </source>
</evidence>
<evidence type="ECO:0000313" key="8">
    <source>
        <dbReference type="Proteomes" id="UP000184032"/>
    </source>
</evidence>
<reference evidence="7 8" key="1">
    <citation type="submission" date="2016-11" db="EMBL/GenBank/DDBJ databases">
        <authorList>
            <person name="Jaros S."/>
            <person name="Januszkiewicz K."/>
            <person name="Wedrychowicz H."/>
        </authorList>
    </citation>
    <scope>NUCLEOTIDE SEQUENCE [LARGE SCALE GENOMIC DNA]</scope>
    <source>
        <strain evidence="7 8">DSM 21120</strain>
    </source>
</reference>
<dbReference type="EC" id="2.1.1.-" evidence="6"/>
<feature type="binding site" evidence="6">
    <location>
        <position position="72"/>
    </location>
    <ligand>
        <name>S-adenosyl-L-methionine</name>
        <dbReference type="ChEBI" id="CHEBI:59789"/>
    </ligand>
</feature>
<dbReference type="SUPFAM" id="SSF53335">
    <property type="entry name" value="S-adenosyl-L-methionine-dependent methyltransferases"/>
    <property type="match status" value="1"/>
</dbReference>
<keyword evidence="2 6" id="KW-0698">rRNA processing</keyword>
<dbReference type="Gene3D" id="3.40.50.150">
    <property type="entry name" value="Vaccinia Virus protein VP39"/>
    <property type="match status" value="1"/>
</dbReference>
<dbReference type="NCBIfam" id="TIGR00138">
    <property type="entry name" value="rsmG_gidB"/>
    <property type="match status" value="1"/>
</dbReference>
<dbReference type="InterPro" id="IPR029063">
    <property type="entry name" value="SAM-dependent_MTases_sf"/>
</dbReference>
<dbReference type="EMBL" id="FQXI01000007">
    <property type="protein sequence ID" value="SHH36639.1"/>
    <property type="molecule type" value="Genomic_DNA"/>
</dbReference>
<proteinExistence type="inferred from homology"/>
<dbReference type="GO" id="GO:0005829">
    <property type="term" value="C:cytosol"/>
    <property type="evidence" value="ECO:0007669"/>
    <property type="project" value="TreeGrafter"/>
</dbReference>
<keyword evidence="8" id="KW-1185">Reference proteome</keyword>
<dbReference type="FunFam" id="3.40.50.150:FF:000041">
    <property type="entry name" value="Ribosomal RNA small subunit methyltransferase G"/>
    <property type="match status" value="1"/>
</dbReference>